<keyword evidence="4" id="KW-1185">Reference proteome</keyword>
<feature type="compositionally biased region" description="Pro residues" evidence="1">
    <location>
        <begin position="1"/>
        <end position="15"/>
    </location>
</feature>
<feature type="domain" description="DUF6699" evidence="2">
    <location>
        <begin position="113"/>
        <end position="217"/>
    </location>
</feature>
<dbReference type="AlphaFoldDB" id="A0A8K0NNZ4"/>
<protein>
    <recommendedName>
        <fullName evidence="2">DUF6699 domain-containing protein</fullName>
    </recommendedName>
</protein>
<feature type="region of interest" description="Disordered" evidence="1">
    <location>
        <begin position="1"/>
        <end position="27"/>
    </location>
</feature>
<dbReference type="Pfam" id="PF20415">
    <property type="entry name" value="DUF6699"/>
    <property type="match status" value="1"/>
</dbReference>
<dbReference type="InterPro" id="IPR046522">
    <property type="entry name" value="DUF6699"/>
</dbReference>
<name>A0A8K0NNZ4_9TREE</name>
<organism evidence="3 4">
    <name type="scientific">Filobasidium floriforme</name>
    <dbReference type="NCBI Taxonomy" id="5210"/>
    <lineage>
        <taxon>Eukaryota</taxon>
        <taxon>Fungi</taxon>
        <taxon>Dikarya</taxon>
        <taxon>Basidiomycota</taxon>
        <taxon>Agaricomycotina</taxon>
        <taxon>Tremellomycetes</taxon>
        <taxon>Filobasidiales</taxon>
        <taxon>Filobasidiaceae</taxon>
        <taxon>Filobasidium</taxon>
    </lineage>
</organism>
<accession>A0A8K0NNZ4</accession>
<sequence>MSAAPPTLPTAGPPPTRKKGIALHPWQPGPGHSQILTYLQAGMHSRALKLHPLLDLTMWDPKVERNRTSCKPTFLTSPGPLPPADRSGGSEQVDPDLPAYAVIWIDEEAQETELVGERDHAATQPRVEELYCCHAETGWVVRVRNRGGVTVNDVLHAISPLYVDEMMEMHPRGVRIMEQRYFEARAMFGGMAPGMGMFDGYRKADALLGRTFFNGIKWDPQVLADRYFVVVAVLGTFHCKNQQQRNSVIVTSASAMSSTPKQKWGTRDLRPDRTASVYRRVVT</sequence>
<evidence type="ECO:0000313" key="4">
    <source>
        <dbReference type="Proteomes" id="UP000812966"/>
    </source>
</evidence>
<dbReference type="Proteomes" id="UP000812966">
    <property type="component" value="Unassembled WGS sequence"/>
</dbReference>
<evidence type="ECO:0000313" key="3">
    <source>
        <dbReference type="EMBL" id="KAG7529774.1"/>
    </source>
</evidence>
<gene>
    <name evidence="3" type="ORF">FFLO_05414</name>
</gene>
<dbReference type="EMBL" id="JABELV010000136">
    <property type="protein sequence ID" value="KAG7529774.1"/>
    <property type="molecule type" value="Genomic_DNA"/>
</dbReference>
<feature type="region of interest" description="Disordered" evidence="1">
    <location>
        <begin position="69"/>
        <end position="92"/>
    </location>
</feature>
<proteinExistence type="predicted"/>
<evidence type="ECO:0000259" key="2">
    <source>
        <dbReference type="Pfam" id="PF20415"/>
    </source>
</evidence>
<evidence type="ECO:0000256" key="1">
    <source>
        <dbReference type="SAM" id="MobiDB-lite"/>
    </source>
</evidence>
<comment type="caution">
    <text evidence="3">The sequence shown here is derived from an EMBL/GenBank/DDBJ whole genome shotgun (WGS) entry which is preliminary data.</text>
</comment>
<reference evidence="3" key="1">
    <citation type="submission" date="2020-04" db="EMBL/GenBank/DDBJ databases">
        <title>Analysis of mating type loci in Filobasidium floriforme.</title>
        <authorList>
            <person name="Nowrousian M."/>
        </authorList>
    </citation>
    <scope>NUCLEOTIDE SEQUENCE</scope>
    <source>
        <strain evidence="3">CBS 6242</strain>
    </source>
</reference>